<evidence type="ECO:0000259" key="9">
    <source>
        <dbReference type="PROSITE" id="PS50928"/>
    </source>
</evidence>
<gene>
    <name evidence="10" type="ORF">IEZ26_08985</name>
</gene>
<evidence type="ECO:0000256" key="3">
    <source>
        <dbReference type="ARBA" id="ARBA00022475"/>
    </source>
</evidence>
<dbReference type="EMBL" id="JACXYZ010000001">
    <property type="protein sequence ID" value="MBD3924749.1"/>
    <property type="molecule type" value="Genomic_DNA"/>
</dbReference>
<feature type="transmembrane region" description="Helical" evidence="7">
    <location>
        <begin position="483"/>
        <end position="504"/>
    </location>
</feature>
<feature type="transmembrane region" description="Helical" evidence="7">
    <location>
        <begin position="118"/>
        <end position="134"/>
    </location>
</feature>
<feature type="transmembrane region" description="Helical" evidence="7">
    <location>
        <begin position="361"/>
        <end position="381"/>
    </location>
</feature>
<comment type="caution">
    <text evidence="10">The sequence shown here is derived from an EMBL/GenBank/DDBJ whole genome shotgun (WGS) entry which is preliminary data.</text>
</comment>
<dbReference type="Gene3D" id="1.10.3720.10">
    <property type="entry name" value="MetI-like"/>
    <property type="match status" value="2"/>
</dbReference>
<evidence type="ECO:0000256" key="4">
    <source>
        <dbReference type="ARBA" id="ARBA00022692"/>
    </source>
</evidence>
<feature type="transmembrane region" description="Helical" evidence="7">
    <location>
        <begin position="31"/>
        <end position="48"/>
    </location>
</feature>
<feature type="transmembrane region" description="Helical" evidence="7">
    <location>
        <begin position="317"/>
        <end position="334"/>
    </location>
</feature>
<dbReference type="CDD" id="cd06261">
    <property type="entry name" value="TM_PBP2"/>
    <property type="match status" value="2"/>
</dbReference>
<dbReference type="Pfam" id="PF00528">
    <property type="entry name" value="BPD_transp_1"/>
    <property type="match status" value="2"/>
</dbReference>
<evidence type="ECO:0000256" key="6">
    <source>
        <dbReference type="ARBA" id="ARBA00023136"/>
    </source>
</evidence>
<proteinExistence type="inferred from homology"/>
<accession>A0ABR8NCZ9</accession>
<dbReference type="InterPro" id="IPR035906">
    <property type="entry name" value="MetI-like_sf"/>
</dbReference>
<feature type="transmembrane region" description="Helical" evidence="7">
    <location>
        <begin position="207"/>
        <end position="233"/>
    </location>
</feature>
<feature type="transmembrane region" description="Helical" evidence="7">
    <location>
        <begin position="162"/>
        <end position="186"/>
    </location>
</feature>
<feature type="domain" description="ABC transmembrane type-1" evidence="9">
    <location>
        <begin position="159"/>
        <end position="338"/>
    </location>
</feature>
<name>A0ABR8NCZ9_9ACTN</name>
<dbReference type="RefSeq" id="WP_191194482.1">
    <property type="nucleotide sequence ID" value="NZ_JACXYZ010000001.1"/>
</dbReference>
<evidence type="ECO:0000256" key="2">
    <source>
        <dbReference type="ARBA" id="ARBA00022448"/>
    </source>
</evidence>
<dbReference type="InterPro" id="IPR000515">
    <property type="entry name" value="MetI-like"/>
</dbReference>
<keyword evidence="11" id="KW-1185">Reference proteome</keyword>
<dbReference type="Proteomes" id="UP000618818">
    <property type="component" value="Unassembled WGS sequence"/>
</dbReference>
<keyword evidence="6 7" id="KW-0472">Membrane</keyword>
<feature type="transmembrane region" description="Helical" evidence="7">
    <location>
        <begin position="139"/>
        <end position="156"/>
    </location>
</feature>
<evidence type="ECO:0000256" key="1">
    <source>
        <dbReference type="ARBA" id="ARBA00004141"/>
    </source>
</evidence>
<evidence type="ECO:0000256" key="5">
    <source>
        <dbReference type="ARBA" id="ARBA00022989"/>
    </source>
</evidence>
<sequence>MTATAPAPAARKPVEPGAEPPPPERTSVSRWIPAAVIVAVWIVVYFLTEGTDTLALPGVARTDLHDRLTEFNNDLLASRDTNPIMQFTNSISDLLRSVFEWVQRMVVVPNPPRPVPEIGWLGVVAIATYVGFVIANWRIAVLVCLSFLSFGVFGFWQDSLDLLIVTGISVAIVILLGMPLAVLVGTSARANKVITVVLDLMQTMPTFVYLLPVVLFFGIGVSAAVVSTMIYALPPLVRIAGFGIREVPTTTIEATDSAGQTYWQRLFKVQLPMARKTIIVGLNQTTLAALSMATLAAFVNGPGLGKPVLAGLRINDVGAAFVPGALIVVMAVMLDRTTTAASERSEKVARGGGGNIRQRRILLAAGGVGTLVAVYLSRTYIGLAEFPVYTIGDKVATVVNDVMDWVTSTFGGVTGAFKDYVTEWLLNPMQSLLAESPWYVSFIGIAALALVFGGARAFVSALVCLTGIWYFDLWHDAMITLTMTLVATVLVMILALVFGVWMARDRKVDLGIRPLLDAGQTIPPFVYLIPVLALFGPSRFTAIVAGVVYAAPAAIKLVADGVKGVSPTTIEAGRSTGQTTWQEITKVQLPMAKGSLVLATNQGLLYVLSMTVIGGLVGAGALGYDVVYGFSRSEAWGKGLAAGITIVLLGVMLDRITRAAADVRRDDGAGPRRAFHTRLPIGFPGDRKVVET</sequence>
<organism evidence="10 11">
    <name type="scientific">Nocardioides cavernae</name>
    <dbReference type="NCBI Taxonomy" id="1921566"/>
    <lineage>
        <taxon>Bacteria</taxon>
        <taxon>Bacillati</taxon>
        <taxon>Actinomycetota</taxon>
        <taxon>Actinomycetes</taxon>
        <taxon>Propionibacteriales</taxon>
        <taxon>Nocardioidaceae</taxon>
        <taxon>Nocardioides</taxon>
    </lineage>
</organism>
<evidence type="ECO:0000313" key="11">
    <source>
        <dbReference type="Proteomes" id="UP000618818"/>
    </source>
</evidence>
<comment type="similarity">
    <text evidence="7">Belongs to the binding-protein-dependent transport system permease family.</text>
</comment>
<keyword evidence="3" id="KW-1003">Cell membrane</keyword>
<dbReference type="SUPFAM" id="SSF161098">
    <property type="entry name" value="MetI-like"/>
    <property type="match status" value="2"/>
</dbReference>
<dbReference type="PROSITE" id="PS50928">
    <property type="entry name" value="ABC_TM1"/>
    <property type="match status" value="2"/>
</dbReference>
<protein>
    <submittedName>
        <fullName evidence="10">ABC transporter permease subunit</fullName>
    </submittedName>
</protein>
<feature type="transmembrane region" description="Helical" evidence="7">
    <location>
        <begin position="636"/>
        <end position="656"/>
    </location>
</feature>
<feature type="transmembrane region" description="Helical" evidence="7">
    <location>
        <begin position="524"/>
        <end position="551"/>
    </location>
</feature>
<evidence type="ECO:0000256" key="8">
    <source>
        <dbReference type="SAM" id="MobiDB-lite"/>
    </source>
</evidence>
<feature type="region of interest" description="Disordered" evidence="8">
    <location>
        <begin position="1"/>
        <end position="27"/>
    </location>
</feature>
<keyword evidence="2 7" id="KW-0813">Transport</keyword>
<feature type="transmembrane region" description="Helical" evidence="7">
    <location>
        <begin position="603"/>
        <end position="624"/>
    </location>
</feature>
<comment type="subcellular location">
    <subcellularLocation>
        <location evidence="7">Cell membrane</location>
        <topology evidence="7">Multi-pass membrane protein</topology>
    </subcellularLocation>
    <subcellularLocation>
        <location evidence="1">Membrane</location>
        <topology evidence="1">Multi-pass membrane protein</topology>
    </subcellularLocation>
</comment>
<feature type="compositionally biased region" description="Low complexity" evidence="8">
    <location>
        <begin position="1"/>
        <end position="10"/>
    </location>
</feature>
<evidence type="ECO:0000313" key="10">
    <source>
        <dbReference type="EMBL" id="MBD3924749.1"/>
    </source>
</evidence>
<dbReference type="PANTHER" id="PTHR47737">
    <property type="entry name" value="GLYCINE BETAINE/PROLINE BETAINE TRANSPORT SYSTEM PERMEASE PROTEIN PROW"/>
    <property type="match status" value="1"/>
</dbReference>
<feature type="domain" description="ABC transmembrane type-1" evidence="9">
    <location>
        <begin position="477"/>
        <end position="657"/>
    </location>
</feature>
<evidence type="ECO:0000256" key="7">
    <source>
        <dbReference type="RuleBase" id="RU363032"/>
    </source>
</evidence>
<keyword evidence="4 7" id="KW-0812">Transmembrane</keyword>
<keyword evidence="5 7" id="KW-1133">Transmembrane helix</keyword>
<feature type="transmembrane region" description="Helical" evidence="7">
    <location>
        <begin position="438"/>
        <end position="471"/>
    </location>
</feature>
<reference evidence="10 11" key="1">
    <citation type="submission" date="2020-09" db="EMBL/GenBank/DDBJ databases">
        <title>novel species in genus Nocardioides.</title>
        <authorList>
            <person name="Zhang G."/>
        </authorList>
    </citation>
    <scope>NUCLEOTIDE SEQUENCE [LARGE SCALE GENOMIC DNA]</scope>
    <source>
        <strain evidence="10 11">KCTC 39551</strain>
    </source>
</reference>
<dbReference type="PANTHER" id="PTHR47737:SF1">
    <property type="entry name" value="GLYCINE BETAINE_PROLINE BETAINE TRANSPORT SYSTEM PERMEASE PROTEIN PROW"/>
    <property type="match status" value="1"/>
</dbReference>